<feature type="transmembrane region" description="Helical" evidence="8">
    <location>
        <begin position="223"/>
        <end position="244"/>
    </location>
</feature>
<dbReference type="InterPro" id="IPR006037">
    <property type="entry name" value="RCK_C"/>
</dbReference>
<sequence length="728" mass="78861">MGTTLIWEYGMTSGSSFVEIAAILSLATLAGLIGQKLRQPLIIMFLATGILAGPSCFGIIHSYEQIELLAEIGIALLLFIVGLKLDLQLIRTTGPVALATGLGQIIFTSVIGFFIALALDMNWLSAAYVAVALTFSSTIIIVKLLSDKKEIDSLHGQIAIGFLIIQDIAAILALVALTTFGSSLTTEEGAWLSTFFIVAKGFGFLGCIALTMKYVLPILVRRLAHSLELLTLFAIAWAVFLGAASEVLGFSKEVGAFLAGVSLAPTDYRESIGARLTGLRDFLLLFFFIDLGARLEWDMVGSQLGAAIVFSIFVLIGNPLIVLIIMGYMGYRRRTSLLAGLTVAQISEFSLIVAALGLSIGHISGETVGLITLVGVVTIFLSTYMILYSSSLYEFFSEPLKIFERSIPYREMAIDTSEDSGDVDVILVGLGNYGSGLADYLLRREKSVLCVDFDPVVLDRWRERGVPVLYGDIADPDMHEHLPLNRTRWVLSTVRSREMNLALAHNLKESGYTGKLAMTALSEREAGEFEKAGAHLVFRPFKDATEQAADALTYAMDFLPENIDWPVSFLEVRVQSDATAAGQLIRDIPLRSLTGVSIIAVSRGGGIHYDPGPEFRIFPGDRLLIVGPPAGLKEAGRVLNQLDVRKGSELADRFEIAELLVAGDSVLAGQSIGEVRFRQSYGVTLVGIRRDREKITAVQPAEKLLGGDRLIVIGTSRVIGQLQLQGAL</sequence>
<dbReference type="InterPro" id="IPR036721">
    <property type="entry name" value="RCK_C_sf"/>
</dbReference>
<evidence type="ECO:0000256" key="4">
    <source>
        <dbReference type="ARBA" id="ARBA00022538"/>
    </source>
</evidence>
<feature type="transmembrane region" description="Helical" evidence="8">
    <location>
        <begin position="158"/>
        <end position="178"/>
    </location>
</feature>
<keyword evidence="6 8" id="KW-1133">Transmembrane helix</keyword>
<dbReference type="InterPro" id="IPR038770">
    <property type="entry name" value="Na+/solute_symporter_sf"/>
</dbReference>
<comment type="subcellular location">
    <subcellularLocation>
        <location evidence="1">Membrane</location>
        <topology evidence="1">Multi-pass membrane protein</topology>
    </subcellularLocation>
</comment>
<dbReference type="EMBL" id="JAPFPW010000010">
    <property type="protein sequence ID" value="MCW7754271.1"/>
    <property type="molecule type" value="Genomic_DNA"/>
</dbReference>
<dbReference type="SUPFAM" id="SSF116726">
    <property type="entry name" value="TrkA C-terminal domain-like"/>
    <property type="match status" value="2"/>
</dbReference>
<keyword evidence="4" id="KW-0633">Potassium transport</keyword>
<feature type="domain" description="RCK C-terminal" evidence="9">
    <location>
        <begin position="644"/>
        <end position="728"/>
    </location>
</feature>
<evidence type="ECO:0000256" key="3">
    <source>
        <dbReference type="ARBA" id="ARBA00022448"/>
    </source>
</evidence>
<dbReference type="RefSeq" id="WP_265425189.1">
    <property type="nucleotide sequence ID" value="NZ_JAPFPW010000010.1"/>
</dbReference>
<comment type="similarity">
    <text evidence="2">Belongs to the monovalent cation:proton antiporter 2 (CPA2) transporter (TC 2.A.37) family.</text>
</comment>
<proteinExistence type="inferred from homology"/>
<evidence type="ECO:0000259" key="9">
    <source>
        <dbReference type="PROSITE" id="PS51202"/>
    </source>
</evidence>
<evidence type="ECO:0000256" key="5">
    <source>
        <dbReference type="ARBA" id="ARBA00022692"/>
    </source>
</evidence>
<evidence type="ECO:0000256" key="7">
    <source>
        <dbReference type="ARBA" id="ARBA00023136"/>
    </source>
</evidence>
<evidence type="ECO:0000256" key="1">
    <source>
        <dbReference type="ARBA" id="ARBA00004141"/>
    </source>
</evidence>
<dbReference type="PANTHER" id="PTHR42751">
    <property type="entry name" value="SODIUM/HYDROGEN EXCHANGER FAMILY/TRKA DOMAIN PROTEIN"/>
    <property type="match status" value="1"/>
</dbReference>
<keyword evidence="5 8" id="KW-0812">Transmembrane</keyword>
<dbReference type="Pfam" id="PF02080">
    <property type="entry name" value="TrkA_C"/>
    <property type="match status" value="2"/>
</dbReference>
<dbReference type="PANTHER" id="PTHR42751:SF3">
    <property type="entry name" value="SODIUM_GLUTAMATE SYMPORTER"/>
    <property type="match status" value="1"/>
</dbReference>
<feature type="transmembrane region" description="Helical" evidence="8">
    <location>
        <begin position="66"/>
        <end position="85"/>
    </location>
</feature>
<feature type="domain" description="RCK C-terminal" evidence="9">
    <location>
        <begin position="556"/>
        <end position="641"/>
    </location>
</feature>
<feature type="transmembrane region" description="Helical" evidence="8">
    <location>
        <begin position="190"/>
        <end position="211"/>
    </location>
</feature>
<dbReference type="InterPro" id="IPR006153">
    <property type="entry name" value="Cation/H_exchanger_TM"/>
</dbReference>
<keyword evidence="4" id="KW-0406">Ion transport</keyword>
<organism evidence="10 11">
    <name type="scientific">Desulfobotulus pelophilus</name>
    <dbReference type="NCBI Taxonomy" id="2823377"/>
    <lineage>
        <taxon>Bacteria</taxon>
        <taxon>Pseudomonadati</taxon>
        <taxon>Thermodesulfobacteriota</taxon>
        <taxon>Desulfobacteria</taxon>
        <taxon>Desulfobacterales</taxon>
        <taxon>Desulfobacteraceae</taxon>
        <taxon>Desulfobotulus</taxon>
    </lineage>
</organism>
<feature type="transmembrane region" description="Helical" evidence="8">
    <location>
        <begin position="41"/>
        <end position="60"/>
    </location>
</feature>
<name>A0ABT3N9X9_9BACT</name>
<accession>A0ABT3N9X9</accession>
<comment type="caution">
    <text evidence="10">The sequence shown here is derived from an EMBL/GenBank/DDBJ whole genome shotgun (WGS) entry which is preliminary data.</text>
</comment>
<dbReference type="Proteomes" id="UP001209681">
    <property type="component" value="Unassembled WGS sequence"/>
</dbReference>
<evidence type="ECO:0000256" key="8">
    <source>
        <dbReference type="SAM" id="Phobius"/>
    </source>
</evidence>
<feature type="transmembrane region" description="Helical" evidence="8">
    <location>
        <begin position="304"/>
        <end position="325"/>
    </location>
</feature>
<evidence type="ECO:0000313" key="11">
    <source>
        <dbReference type="Proteomes" id="UP001209681"/>
    </source>
</evidence>
<gene>
    <name evidence="10" type="ORF">OOT00_09755</name>
</gene>
<dbReference type="InterPro" id="IPR036291">
    <property type="entry name" value="NAD(P)-bd_dom_sf"/>
</dbReference>
<keyword evidence="3" id="KW-0813">Transport</keyword>
<feature type="transmembrane region" description="Helical" evidence="8">
    <location>
        <begin position="367"/>
        <end position="387"/>
    </location>
</feature>
<feature type="transmembrane region" description="Helical" evidence="8">
    <location>
        <begin position="337"/>
        <end position="361"/>
    </location>
</feature>
<dbReference type="Gene3D" id="3.40.50.720">
    <property type="entry name" value="NAD(P)-binding Rossmann-like Domain"/>
    <property type="match status" value="1"/>
</dbReference>
<evidence type="ECO:0000313" key="10">
    <source>
        <dbReference type="EMBL" id="MCW7754271.1"/>
    </source>
</evidence>
<keyword evidence="4" id="KW-0630">Potassium</keyword>
<feature type="transmembrane region" description="Helical" evidence="8">
    <location>
        <begin position="16"/>
        <end position="34"/>
    </location>
</feature>
<keyword evidence="11" id="KW-1185">Reference proteome</keyword>
<dbReference type="Pfam" id="PF00999">
    <property type="entry name" value="Na_H_Exchanger"/>
    <property type="match status" value="1"/>
</dbReference>
<keyword evidence="7 8" id="KW-0472">Membrane</keyword>
<reference evidence="10 11" key="1">
    <citation type="submission" date="2022-11" db="EMBL/GenBank/DDBJ databases">
        <title>Desulfobotulus tamanensis H1 sp. nov. - anaerobic, alkaliphilic, sulphate reducing bacterium isolated from terrestrial mud volcano.</title>
        <authorList>
            <person name="Frolova A."/>
            <person name="Merkel A.Y."/>
            <person name="Slobodkin A.I."/>
        </authorList>
    </citation>
    <scope>NUCLEOTIDE SEQUENCE [LARGE SCALE GENOMIC DNA]</scope>
    <source>
        <strain evidence="10 11">H1</strain>
    </source>
</reference>
<dbReference type="PROSITE" id="PS51202">
    <property type="entry name" value="RCK_C"/>
    <property type="match status" value="2"/>
</dbReference>
<feature type="transmembrane region" description="Helical" evidence="8">
    <location>
        <begin position="125"/>
        <end position="146"/>
    </location>
</feature>
<dbReference type="Gene3D" id="1.20.1530.20">
    <property type="match status" value="1"/>
</dbReference>
<dbReference type="Pfam" id="PF02254">
    <property type="entry name" value="TrkA_N"/>
    <property type="match status" value="1"/>
</dbReference>
<feature type="transmembrane region" description="Helical" evidence="8">
    <location>
        <begin position="97"/>
        <end position="119"/>
    </location>
</feature>
<evidence type="ECO:0000256" key="6">
    <source>
        <dbReference type="ARBA" id="ARBA00022989"/>
    </source>
</evidence>
<dbReference type="Gene3D" id="3.30.70.1450">
    <property type="entry name" value="Regulator of K+ conductance, C-terminal domain"/>
    <property type="match status" value="2"/>
</dbReference>
<dbReference type="InterPro" id="IPR003148">
    <property type="entry name" value="RCK_N"/>
</dbReference>
<evidence type="ECO:0000256" key="2">
    <source>
        <dbReference type="ARBA" id="ARBA00005551"/>
    </source>
</evidence>
<protein>
    <submittedName>
        <fullName evidence="10">Cation:proton antiporter</fullName>
    </submittedName>
</protein>
<dbReference type="SUPFAM" id="SSF51735">
    <property type="entry name" value="NAD(P)-binding Rossmann-fold domains"/>
    <property type="match status" value="1"/>
</dbReference>